<dbReference type="PANTHER" id="PTHR11953:SF1">
    <property type="entry name" value="EXOSOME COMPLEX COMPONENT RRP46"/>
    <property type="match status" value="1"/>
</dbReference>
<dbReference type="GO" id="GO:0034475">
    <property type="term" value="P:U4 snRNA 3'-end processing"/>
    <property type="evidence" value="ECO:0007669"/>
    <property type="project" value="TreeGrafter"/>
</dbReference>
<keyword evidence="3" id="KW-0698">rRNA processing</keyword>
<gene>
    <name evidence="8" type="ORF">BDW02DRAFT_631882</name>
</gene>
<dbReference type="InterPro" id="IPR050080">
    <property type="entry name" value="RNase_PH"/>
</dbReference>
<dbReference type="OrthoDB" id="27298at2759"/>
<keyword evidence="4" id="KW-0271">Exosome</keyword>
<dbReference type="Gene3D" id="3.30.230.70">
    <property type="entry name" value="GHMP Kinase, N-terminal domain"/>
    <property type="match status" value="1"/>
</dbReference>
<comment type="subcellular location">
    <subcellularLocation>
        <location evidence="1">Nucleus</location>
    </subcellularLocation>
</comment>
<evidence type="ECO:0000256" key="1">
    <source>
        <dbReference type="ARBA" id="ARBA00004123"/>
    </source>
</evidence>
<evidence type="ECO:0000256" key="2">
    <source>
        <dbReference type="ARBA" id="ARBA00006678"/>
    </source>
</evidence>
<comment type="similarity">
    <text evidence="2">Belongs to the RNase PH family.</text>
</comment>
<dbReference type="InterPro" id="IPR020568">
    <property type="entry name" value="Ribosomal_Su5_D2-typ_SF"/>
</dbReference>
<keyword evidence="5" id="KW-0539">Nucleus</keyword>
<dbReference type="SUPFAM" id="SSF54211">
    <property type="entry name" value="Ribosomal protein S5 domain 2-like"/>
    <property type="match status" value="1"/>
</dbReference>
<feature type="region of interest" description="Disordered" evidence="6">
    <location>
        <begin position="211"/>
        <end position="238"/>
    </location>
</feature>
<dbReference type="GO" id="GO:0000177">
    <property type="term" value="C:cytoplasmic exosome (RNase complex)"/>
    <property type="evidence" value="ECO:0007669"/>
    <property type="project" value="TreeGrafter"/>
</dbReference>
<evidence type="ECO:0000313" key="8">
    <source>
        <dbReference type="EMBL" id="KAF1832645.1"/>
    </source>
</evidence>
<dbReference type="GO" id="GO:0000176">
    <property type="term" value="C:nuclear exosome (RNase complex)"/>
    <property type="evidence" value="ECO:0007669"/>
    <property type="project" value="UniProtKB-ARBA"/>
</dbReference>
<feature type="compositionally biased region" description="Acidic residues" evidence="6">
    <location>
        <begin position="211"/>
        <end position="222"/>
    </location>
</feature>
<feature type="domain" description="Exoribonuclease phosphorolytic" evidence="7">
    <location>
        <begin position="6"/>
        <end position="131"/>
    </location>
</feature>
<dbReference type="GO" id="GO:0071028">
    <property type="term" value="P:nuclear mRNA surveillance"/>
    <property type="evidence" value="ECO:0007669"/>
    <property type="project" value="TreeGrafter"/>
</dbReference>
<evidence type="ECO:0000256" key="5">
    <source>
        <dbReference type="ARBA" id="ARBA00023242"/>
    </source>
</evidence>
<proteinExistence type="inferred from homology"/>
<keyword evidence="9" id="KW-1185">Reference proteome</keyword>
<dbReference type="GO" id="GO:0005730">
    <property type="term" value="C:nucleolus"/>
    <property type="evidence" value="ECO:0007669"/>
    <property type="project" value="TreeGrafter"/>
</dbReference>
<dbReference type="GO" id="GO:0071051">
    <property type="term" value="P:poly(A)-dependent snoRNA 3'-end processing"/>
    <property type="evidence" value="ECO:0007669"/>
    <property type="project" value="TreeGrafter"/>
</dbReference>
<evidence type="ECO:0000259" key="7">
    <source>
        <dbReference type="Pfam" id="PF01138"/>
    </source>
</evidence>
<evidence type="ECO:0000256" key="4">
    <source>
        <dbReference type="ARBA" id="ARBA00022835"/>
    </source>
</evidence>
<dbReference type="GO" id="GO:0003723">
    <property type="term" value="F:RNA binding"/>
    <property type="evidence" value="ECO:0007669"/>
    <property type="project" value="TreeGrafter"/>
</dbReference>
<dbReference type="AlphaFoldDB" id="A0A6A5K4M7"/>
<protein>
    <recommendedName>
        <fullName evidence="7">Exoribonuclease phosphorolytic domain-containing protein</fullName>
    </recommendedName>
</protein>
<evidence type="ECO:0000256" key="6">
    <source>
        <dbReference type="SAM" id="MobiDB-lite"/>
    </source>
</evidence>
<dbReference type="Pfam" id="PF01138">
    <property type="entry name" value="RNase_PH"/>
    <property type="match status" value="1"/>
</dbReference>
<dbReference type="InterPro" id="IPR001247">
    <property type="entry name" value="ExoRNase_PH_dom1"/>
</dbReference>
<dbReference type="EMBL" id="ML975334">
    <property type="protein sequence ID" value="KAF1832645.1"/>
    <property type="molecule type" value="Genomic_DNA"/>
</dbReference>
<name>A0A6A5K4M7_9PLEO</name>
<evidence type="ECO:0000313" key="9">
    <source>
        <dbReference type="Proteomes" id="UP000800040"/>
    </source>
</evidence>
<reference evidence="8" key="1">
    <citation type="submission" date="2020-01" db="EMBL/GenBank/DDBJ databases">
        <authorList>
            <consortium name="DOE Joint Genome Institute"/>
            <person name="Haridas S."/>
            <person name="Albert R."/>
            <person name="Binder M."/>
            <person name="Bloem J."/>
            <person name="Labutti K."/>
            <person name="Salamov A."/>
            <person name="Andreopoulos B."/>
            <person name="Baker S.E."/>
            <person name="Barry K."/>
            <person name="Bills G."/>
            <person name="Bluhm B.H."/>
            <person name="Cannon C."/>
            <person name="Castanera R."/>
            <person name="Culley D.E."/>
            <person name="Daum C."/>
            <person name="Ezra D."/>
            <person name="Gonzalez J.B."/>
            <person name="Henrissat B."/>
            <person name="Kuo A."/>
            <person name="Liang C."/>
            <person name="Lipzen A."/>
            <person name="Lutzoni F."/>
            <person name="Magnuson J."/>
            <person name="Mondo S."/>
            <person name="Nolan M."/>
            <person name="Ohm R."/>
            <person name="Pangilinan J."/>
            <person name="Park H.-J."/>
            <person name="Ramirez L."/>
            <person name="Alfaro M."/>
            <person name="Sun H."/>
            <person name="Tritt A."/>
            <person name="Yoshinaga Y."/>
            <person name="Zwiers L.-H."/>
            <person name="Turgeon B.G."/>
            <person name="Goodwin S.B."/>
            <person name="Spatafora J.W."/>
            <person name="Crous P.W."/>
            <person name="Grigoriev I.V."/>
        </authorList>
    </citation>
    <scope>NUCLEOTIDE SEQUENCE</scope>
    <source>
        <strain evidence="8">P77</strain>
    </source>
</reference>
<dbReference type="PANTHER" id="PTHR11953">
    <property type="entry name" value="EXOSOME COMPLEX COMPONENT"/>
    <property type="match status" value="1"/>
</dbReference>
<dbReference type="InterPro" id="IPR027408">
    <property type="entry name" value="PNPase/RNase_PH_dom_sf"/>
</dbReference>
<evidence type="ECO:0000256" key="3">
    <source>
        <dbReference type="ARBA" id="ARBA00022552"/>
    </source>
</evidence>
<dbReference type="GO" id="GO:0006364">
    <property type="term" value="P:rRNA processing"/>
    <property type="evidence" value="ECO:0007669"/>
    <property type="project" value="UniProtKB-KW"/>
</dbReference>
<sequence>MIEPTVTLTHLHRADGSATYTHNGYSIIGAVNGPIEVQRRDELPEEAAIEVNVRPSIGVGSPRERHQETLLHNTLRSIILTRTLPRALIQITLQVRTLPLEDGTTGVNSSLTLLPHLLHTALLALLSASIPMRTTLTAVLIAQPSSPAKNIVPSLLSPSAHDLVRSKPVRAVHVFAFAGDGRMLLNESDGRFSFEEWNEACRMAEVVCCGEEEEEEEEEEEKDGGGVELEAEGEAMDVDAQAQKESLDLWLRSVVRRKVEGEQRWRRAT</sequence>
<dbReference type="GO" id="GO:0016075">
    <property type="term" value="P:rRNA catabolic process"/>
    <property type="evidence" value="ECO:0007669"/>
    <property type="project" value="TreeGrafter"/>
</dbReference>
<organism evidence="8 9">
    <name type="scientific">Decorospora gaudefroyi</name>
    <dbReference type="NCBI Taxonomy" id="184978"/>
    <lineage>
        <taxon>Eukaryota</taxon>
        <taxon>Fungi</taxon>
        <taxon>Dikarya</taxon>
        <taxon>Ascomycota</taxon>
        <taxon>Pezizomycotina</taxon>
        <taxon>Dothideomycetes</taxon>
        <taxon>Pleosporomycetidae</taxon>
        <taxon>Pleosporales</taxon>
        <taxon>Pleosporineae</taxon>
        <taxon>Pleosporaceae</taxon>
        <taxon>Decorospora</taxon>
    </lineage>
</organism>
<dbReference type="Proteomes" id="UP000800040">
    <property type="component" value="Unassembled WGS sequence"/>
</dbReference>
<accession>A0A6A5K4M7</accession>